<evidence type="ECO:0000313" key="2">
    <source>
        <dbReference type="Proteomes" id="UP000773462"/>
    </source>
</evidence>
<organism evidence="1 2">
    <name type="scientific">Paenibacillus silagei</name>
    <dbReference type="NCBI Taxonomy" id="1670801"/>
    <lineage>
        <taxon>Bacteria</taxon>
        <taxon>Bacillati</taxon>
        <taxon>Bacillota</taxon>
        <taxon>Bacilli</taxon>
        <taxon>Bacillales</taxon>
        <taxon>Paenibacillaceae</taxon>
        <taxon>Paenibacillus</taxon>
    </lineage>
</organism>
<protein>
    <submittedName>
        <fullName evidence="1">Uncharacterized protein</fullName>
    </submittedName>
</protein>
<sequence>MLTTYVKFAEHTKQEKSSNNSLHIRVALHLPVECYFYVKIKLGQSLYALRCAGFQALFKPKLYFCAGMLYTTY</sequence>
<dbReference type="EMBL" id="JAGGLV010000007">
    <property type="protein sequence ID" value="MBP2112545.1"/>
    <property type="molecule type" value="Genomic_DNA"/>
</dbReference>
<keyword evidence="2" id="KW-1185">Reference proteome</keyword>
<evidence type="ECO:0000313" key="1">
    <source>
        <dbReference type="EMBL" id="MBP2112545.1"/>
    </source>
</evidence>
<accession>A0ABS4NR54</accession>
<reference evidence="1 2" key="1">
    <citation type="submission" date="2021-03" db="EMBL/GenBank/DDBJ databases">
        <title>Genomic Encyclopedia of Type Strains, Phase IV (KMG-IV): sequencing the most valuable type-strain genomes for metagenomic binning, comparative biology and taxonomic classification.</title>
        <authorList>
            <person name="Goeker M."/>
        </authorList>
    </citation>
    <scope>NUCLEOTIDE SEQUENCE [LARGE SCALE GENOMIC DNA]</scope>
    <source>
        <strain evidence="1 2">DSM 101953</strain>
    </source>
</reference>
<dbReference type="Proteomes" id="UP000773462">
    <property type="component" value="Unassembled WGS sequence"/>
</dbReference>
<name>A0ABS4NR54_9BACL</name>
<comment type="caution">
    <text evidence="1">The sequence shown here is derived from an EMBL/GenBank/DDBJ whole genome shotgun (WGS) entry which is preliminary data.</text>
</comment>
<proteinExistence type="predicted"/>
<gene>
    <name evidence="1" type="ORF">J2Z70_002699</name>
</gene>